<gene>
    <name evidence="2" type="ORF">NE630_08650</name>
</gene>
<sequence length="538" mass="57502">MCDEDGKIIITFMPDNIEAEANNGELAADVAAAAGVGIGRHCGGAGVCGKCRVRVMRGTPFAPLTRTEENLLTAEEIDNGVRLSCCAKIVKSGAVHVVDRVKSAGHSILEGFSRDISEWSPDRGGCGVAVDIGTTTVVCYLLAFSDRTVVDRISFLNPQVAFGDDVISRIAYSSSQSGALERIQRTLTDEMDKNIGIMAKRNNVARKDITEVMIAGNTVMEHLFAGVSPKSIGHSPYKPEFYQSPPFSASDIGIHISETGIVKMIPNVAGYVGADIVAGVAALDIDRQEGIKLLVDIGTNNEIVIGGSKGMFCCATAAGPALEGARIQYGMRACVGAIEKVTLEDDILTCRTIGGEAPKGLCGSGLIDAIALLLNEGIINKSGRFEYPEKCRDERFRERLGRSEGGMVRLLLTDDEHPIYLTQKDIREVQLAVGAVKVGVEVMLEQAGITKDEIAEVCLAGAFGNNIDIESAARVGLIPDVERTKIHGVKNTSGLGACLSLADAVFYERTKETAQKMSYVELSSLPDFQKRFVNAMSF</sequence>
<accession>A0AAW5K6Z1</accession>
<keyword evidence="3" id="KW-1185">Reference proteome</keyword>
<comment type="caution">
    <text evidence="2">The sequence shown here is derived from an EMBL/GenBank/DDBJ whole genome shotgun (WGS) entry which is preliminary data.</text>
</comment>
<dbReference type="Gene3D" id="3.30.420.480">
    <property type="entry name" value="Domain of unknown function (DUF4445)"/>
    <property type="match status" value="1"/>
</dbReference>
<proteinExistence type="predicted"/>
<feature type="domain" description="2Fe-2S ferredoxin-type" evidence="1">
    <location>
        <begin position="8"/>
        <end position="101"/>
    </location>
</feature>
<evidence type="ECO:0000313" key="3">
    <source>
        <dbReference type="Proteomes" id="UP001205919"/>
    </source>
</evidence>
<dbReference type="InterPro" id="IPR052911">
    <property type="entry name" value="Corrinoid_activation_enz"/>
</dbReference>
<protein>
    <submittedName>
        <fullName evidence="2">ASKHA domain-containing protein</fullName>
    </submittedName>
</protein>
<dbReference type="Pfam" id="PF17651">
    <property type="entry name" value="Raco_middle"/>
    <property type="match status" value="1"/>
</dbReference>
<dbReference type="Pfam" id="PF14574">
    <property type="entry name" value="RACo_C_ter"/>
    <property type="match status" value="1"/>
</dbReference>
<dbReference type="InterPro" id="IPR041414">
    <property type="entry name" value="Raco-like_middle"/>
</dbReference>
<reference evidence="2 3" key="1">
    <citation type="submission" date="2022-06" db="EMBL/GenBank/DDBJ databases">
        <title>Isolation of gut microbiota from human fecal samples.</title>
        <authorList>
            <person name="Pamer E.G."/>
            <person name="Barat B."/>
            <person name="Waligurski E."/>
            <person name="Medina S."/>
            <person name="Paddock L."/>
            <person name="Mostad J."/>
        </authorList>
    </citation>
    <scope>NUCLEOTIDE SEQUENCE [LARGE SCALE GENOMIC DNA]</scope>
    <source>
        <strain evidence="2 3">DFI.9.90</strain>
    </source>
</reference>
<dbReference type="PANTHER" id="PTHR42895:SF2">
    <property type="entry name" value="IRON-SULFUR CLUSTER PROTEIN"/>
    <property type="match status" value="1"/>
</dbReference>
<dbReference type="Gene3D" id="3.10.20.30">
    <property type="match status" value="1"/>
</dbReference>
<evidence type="ECO:0000313" key="2">
    <source>
        <dbReference type="EMBL" id="MCQ4814493.1"/>
    </source>
</evidence>
<dbReference type="CDD" id="cd00207">
    <property type="entry name" value="fer2"/>
    <property type="match status" value="1"/>
</dbReference>
<evidence type="ECO:0000259" key="1">
    <source>
        <dbReference type="PROSITE" id="PS51085"/>
    </source>
</evidence>
<dbReference type="PROSITE" id="PS51085">
    <property type="entry name" value="2FE2S_FER_2"/>
    <property type="match status" value="1"/>
</dbReference>
<dbReference type="RefSeq" id="WP_256181910.1">
    <property type="nucleotide sequence ID" value="NZ_DBEWVB010000041.1"/>
</dbReference>
<dbReference type="InterPro" id="IPR012675">
    <property type="entry name" value="Beta-grasp_dom_sf"/>
</dbReference>
<dbReference type="InterPro" id="IPR027980">
    <property type="entry name" value="RACo_C"/>
</dbReference>
<dbReference type="SUPFAM" id="SSF54292">
    <property type="entry name" value="2Fe-2S ferredoxin-like"/>
    <property type="match status" value="1"/>
</dbReference>
<dbReference type="PANTHER" id="PTHR42895">
    <property type="entry name" value="IRON-SULFUR CLUSTER-BINDING PROTEIN-RELATED"/>
    <property type="match status" value="1"/>
</dbReference>
<dbReference type="Pfam" id="PF00111">
    <property type="entry name" value="Fer2"/>
    <property type="match status" value="1"/>
</dbReference>
<dbReference type="GO" id="GO:0051536">
    <property type="term" value="F:iron-sulfur cluster binding"/>
    <property type="evidence" value="ECO:0007669"/>
    <property type="project" value="InterPro"/>
</dbReference>
<dbReference type="InterPro" id="IPR042259">
    <property type="entry name" value="Raco-like_middle_sf"/>
</dbReference>
<organism evidence="2 3">
    <name type="scientific">Cloacibacillus evryensis</name>
    <dbReference type="NCBI Taxonomy" id="508460"/>
    <lineage>
        <taxon>Bacteria</taxon>
        <taxon>Thermotogati</taxon>
        <taxon>Synergistota</taxon>
        <taxon>Synergistia</taxon>
        <taxon>Synergistales</taxon>
        <taxon>Synergistaceae</taxon>
        <taxon>Cloacibacillus</taxon>
    </lineage>
</organism>
<dbReference type="InterPro" id="IPR001041">
    <property type="entry name" value="2Fe-2S_ferredoxin-type"/>
</dbReference>
<dbReference type="EMBL" id="JANFYT010000016">
    <property type="protein sequence ID" value="MCQ4814493.1"/>
    <property type="molecule type" value="Genomic_DNA"/>
</dbReference>
<dbReference type="Proteomes" id="UP001205919">
    <property type="component" value="Unassembled WGS sequence"/>
</dbReference>
<dbReference type="InterPro" id="IPR036010">
    <property type="entry name" value="2Fe-2S_ferredoxin-like_sf"/>
</dbReference>
<dbReference type="AlphaFoldDB" id="A0AAW5K6Z1"/>
<name>A0AAW5K6Z1_9BACT</name>